<evidence type="ECO:0000259" key="2">
    <source>
        <dbReference type="Pfam" id="PF03457"/>
    </source>
</evidence>
<dbReference type="InterPro" id="IPR005114">
    <property type="entry name" value="Helicase_assoc"/>
</dbReference>
<evidence type="ECO:0000313" key="3">
    <source>
        <dbReference type="EMBL" id="CAE0409935.1"/>
    </source>
</evidence>
<name>A0A7S3L329_9STRA</name>
<proteinExistence type="predicted"/>
<gene>
    <name evidence="3" type="ORF">ACOF00016_LOCUS7510</name>
</gene>
<dbReference type="AlphaFoldDB" id="A0A7S3L329"/>
<protein>
    <recommendedName>
        <fullName evidence="2">Helicase-associated domain-containing protein</fullName>
    </recommendedName>
</protein>
<dbReference type="PANTHER" id="PTHR33418">
    <property type="entry name" value="HELICASE-ASSOCIATED"/>
    <property type="match status" value="1"/>
</dbReference>
<dbReference type="EMBL" id="HBIM01008858">
    <property type="protein sequence ID" value="CAE0409935.1"/>
    <property type="molecule type" value="Transcribed_RNA"/>
</dbReference>
<dbReference type="Pfam" id="PF03457">
    <property type="entry name" value="HA"/>
    <property type="match status" value="2"/>
</dbReference>
<accession>A0A7S3L329</accession>
<organism evidence="3">
    <name type="scientific">Amphora coffeiformis</name>
    <dbReference type="NCBI Taxonomy" id="265554"/>
    <lineage>
        <taxon>Eukaryota</taxon>
        <taxon>Sar</taxon>
        <taxon>Stramenopiles</taxon>
        <taxon>Ochrophyta</taxon>
        <taxon>Bacillariophyta</taxon>
        <taxon>Bacillariophyceae</taxon>
        <taxon>Bacillariophycidae</taxon>
        <taxon>Thalassiophysales</taxon>
        <taxon>Catenulaceae</taxon>
        <taxon>Amphora</taxon>
    </lineage>
</organism>
<feature type="domain" description="Helicase-associated" evidence="2">
    <location>
        <begin position="232"/>
        <end position="291"/>
    </location>
</feature>
<reference evidence="3" key="1">
    <citation type="submission" date="2021-01" db="EMBL/GenBank/DDBJ databases">
        <authorList>
            <person name="Corre E."/>
            <person name="Pelletier E."/>
            <person name="Niang G."/>
            <person name="Scheremetjew M."/>
            <person name="Finn R."/>
            <person name="Kale V."/>
            <person name="Holt S."/>
            <person name="Cochrane G."/>
            <person name="Meng A."/>
            <person name="Brown T."/>
            <person name="Cohen L."/>
        </authorList>
    </citation>
    <scope>NUCLEOTIDE SEQUENCE</scope>
    <source>
        <strain evidence="3">CCMP127</strain>
    </source>
</reference>
<evidence type="ECO:0000256" key="1">
    <source>
        <dbReference type="SAM" id="MobiDB-lite"/>
    </source>
</evidence>
<dbReference type="Gene3D" id="6.10.140.530">
    <property type="match status" value="2"/>
</dbReference>
<feature type="domain" description="Helicase-associated" evidence="2">
    <location>
        <begin position="151"/>
        <end position="220"/>
    </location>
</feature>
<feature type="region of interest" description="Disordered" evidence="1">
    <location>
        <begin position="121"/>
        <end position="149"/>
    </location>
</feature>
<sequence>MAPRVKVACHFCDAKVRRTETIPMGPSGATVCKDCANYHHGGGGGGHGKKDPATLKCAGCTKWTSAKGDIVQLQPCGCKLCKDCLIVFLSETRHLAAEEWKCWNCQQFVTTHSDSREADLRYLPPPDHGNGRKRGFPTTDAGRAQHKRTKRTPFEARLQALLEFKEKYGHCKVEEKRSKNKIVKANSPEEDLLGSWCSHVRCGRITINDEQRRQLDEIGFHWEKKNERVVREWHEMFDRLAAYKDRFGDTYVPFEWEEDKKLAEWVNTQRKYFSKGKMKDDRKEKLDSIGFAWQGLKGARKKNSPRKVAPLPLPVEETMHHHQLEDDVFDGMPFQQMNMTRGNTGAPLPDGTNNNQQNFNDNALLARLNSERGNFPNGMPHTHQTNFNDNAMFARINAQRNAPSGGEMMNNQGMMNNPHQGVMNNQGIINNQGNFNDNAILNRLNAERGGPMGGGGGMPNNQPGFNDNSVLARLNTERLGGGPPTQLPPPPGDMMNNQPGFNENQVDRYAYQHLLQFTRPGARFYG</sequence>
<dbReference type="PANTHER" id="PTHR33418:SF1">
    <property type="entry name" value="HELICASE-ASSOCIATED DOMAIN-CONTAINING PROTEIN"/>
    <property type="match status" value="1"/>
</dbReference>